<evidence type="ECO:0000313" key="3">
    <source>
        <dbReference type="EMBL" id="VAX34936.1"/>
    </source>
</evidence>
<gene>
    <name evidence="3" type="ORF">MNBD_UNCLBAC01-677</name>
</gene>
<accession>A0A3B1CWB6</accession>
<dbReference type="InterPro" id="IPR009044">
    <property type="entry name" value="ssDNA-bd_transcriptional_reg"/>
</dbReference>
<dbReference type="Pfam" id="PF02229">
    <property type="entry name" value="PC4"/>
    <property type="match status" value="1"/>
</dbReference>
<sequence length="80" mass="9259">MDKTISTFSKNKFQEIRIGIREFKGNDLIDIRIWTMTQGTEEMVPTAKGVSMNINLLKDLKKAIAEVEEILKENKMLDKE</sequence>
<organism evidence="3">
    <name type="scientific">hydrothermal vent metagenome</name>
    <dbReference type="NCBI Taxonomy" id="652676"/>
    <lineage>
        <taxon>unclassified sequences</taxon>
        <taxon>metagenomes</taxon>
        <taxon>ecological metagenomes</taxon>
    </lineage>
</organism>
<dbReference type="GO" id="GO:0006355">
    <property type="term" value="P:regulation of DNA-templated transcription"/>
    <property type="evidence" value="ECO:0007669"/>
    <property type="project" value="InterPro"/>
</dbReference>
<evidence type="ECO:0000259" key="2">
    <source>
        <dbReference type="Pfam" id="PF02229"/>
    </source>
</evidence>
<keyword evidence="1" id="KW-0175">Coiled coil</keyword>
<evidence type="ECO:0000256" key="1">
    <source>
        <dbReference type="SAM" id="Coils"/>
    </source>
</evidence>
<dbReference type="InterPro" id="IPR003173">
    <property type="entry name" value="PC4_C"/>
</dbReference>
<dbReference type="Gene3D" id="2.30.31.10">
    <property type="entry name" value="Transcriptional Coactivator Pc4, Chain A"/>
    <property type="match status" value="1"/>
</dbReference>
<name>A0A3B1CWB6_9ZZZZ</name>
<protein>
    <recommendedName>
        <fullName evidence="2">Transcriptional coactivator p15 (PC4) C-terminal domain-containing protein</fullName>
    </recommendedName>
</protein>
<dbReference type="EMBL" id="UOGJ01000020">
    <property type="protein sequence ID" value="VAX34936.1"/>
    <property type="molecule type" value="Genomic_DNA"/>
</dbReference>
<feature type="domain" description="Transcriptional coactivator p15 (PC4) C-terminal" evidence="2">
    <location>
        <begin position="14"/>
        <end position="63"/>
    </location>
</feature>
<dbReference type="SUPFAM" id="SSF54447">
    <property type="entry name" value="ssDNA-binding transcriptional regulator domain"/>
    <property type="match status" value="1"/>
</dbReference>
<dbReference type="AlphaFoldDB" id="A0A3B1CWB6"/>
<proteinExistence type="predicted"/>
<reference evidence="3" key="1">
    <citation type="submission" date="2018-06" db="EMBL/GenBank/DDBJ databases">
        <authorList>
            <person name="Zhirakovskaya E."/>
        </authorList>
    </citation>
    <scope>NUCLEOTIDE SEQUENCE</scope>
</reference>
<feature type="coiled-coil region" evidence="1">
    <location>
        <begin position="53"/>
        <end position="80"/>
    </location>
</feature>
<dbReference type="GO" id="GO:0003677">
    <property type="term" value="F:DNA binding"/>
    <property type="evidence" value="ECO:0007669"/>
    <property type="project" value="InterPro"/>
</dbReference>